<accession>A0A3L9DYL2</accession>
<keyword evidence="1" id="KW-1133">Transmembrane helix</keyword>
<dbReference type="OrthoDB" id="9799095at2"/>
<feature type="transmembrane region" description="Helical" evidence="1">
    <location>
        <begin position="140"/>
        <end position="160"/>
    </location>
</feature>
<dbReference type="AlphaFoldDB" id="A0A3L9DYL2"/>
<dbReference type="EMBL" id="RCVM01000001">
    <property type="protein sequence ID" value="RLY05364.1"/>
    <property type="molecule type" value="Genomic_DNA"/>
</dbReference>
<feature type="transmembrane region" description="Helical" evidence="1">
    <location>
        <begin position="33"/>
        <end position="53"/>
    </location>
</feature>
<evidence type="ECO:0000313" key="3">
    <source>
        <dbReference type="Proteomes" id="UP000279194"/>
    </source>
</evidence>
<evidence type="ECO:0000256" key="1">
    <source>
        <dbReference type="SAM" id="Phobius"/>
    </source>
</evidence>
<dbReference type="PIRSF" id="PIRSF027391">
    <property type="entry name" value="Hpre_diP_synt_I"/>
    <property type="match status" value="1"/>
</dbReference>
<gene>
    <name evidence="2" type="ORF">EAF07_01310</name>
</gene>
<dbReference type="Pfam" id="PF07456">
    <property type="entry name" value="Hpre_diP_synt_I"/>
    <property type="match status" value="1"/>
</dbReference>
<name>A0A3L9DYL2_9STRE</name>
<feature type="transmembrane region" description="Helical" evidence="1">
    <location>
        <begin position="62"/>
        <end position="84"/>
    </location>
</feature>
<organism evidence="2 3">
    <name type="scientific">Streptococcus hillyeri</name>
    <dbReference type="NCBI Taxonomy" id="2282420"/>
    <lineage>
        <taxon>Bacteria</taxon>
        <taxon>Bacillati</taxon>
        <taxon>Bacillota</taxon>
        <taxon>Bacilli</taxon>
        <taxon>Lactobacillales</taxon>
        <taxon>Streptococcaceae</taxon>
        <taxon>Streptococcus</taxon>
    </lineage>
</organism>
<dbReference type="RefSeq" id="WP_121834488.1">
    <property type="nucleotide sequence ID" value="NZ_RCVM01000001.1"/>
</dbReference>
<keyword evidence="3" id="KW-1185">Reference proteome</keyword>
<reference evidence="2 3" key="1">
    <citation type="submission" date="2018-10" db="EMBL/GenBank/DDBJ databases">
        <title>Streptococcus hillyeri sp. nov., isolated from equine tracheal sample.</title>
        <authorList>
            <person name="Macfadyen A.C."/>
            <person name="Waller A."/>
            <person name="Paterson G.K."/>
        </authorList>
    </citation>
    <scope>NUCLEOTIDE SEQUENCE [LARGE SCALE GENOMIC DNA]</scope>
    <source>
        <strain evidence="2 3">28462</strain>
    </source>
</reference>
<sequence>MFSHRKLVFITMLAAQAVIISFFERFLPTPFTFAPGAKLGLGNLVSIIAIFTLPPKDSLKVVLLRLGISTFLAGSFSTFLYGFAGTWLSYGIMLVLKQLGPKRVSVIGISVMGGVMHNVGQLVVFALIGQSWLVLNYLPILSFSGILSGFLVGLTGNYLLTKLKPLQEFQRTLPDGWTI</sequence>
<dbReference type="Gene3D" id="1.10.1760.20">
    <property type="match status" value="1"/>
</dbReference>
<dbReference type="InterPro" id="IPR014535">
    <property type="entry name" value="Hpre_diP_synt_I"/>
</dbReference>
<comment type="caution">
    <text evidence="2">The sequence shown here is derived from an EMBL/GenBank/DDBJ whole genome shotgun (WGS) entry which is preliminary data.</text>
</comment>
<feature type="transmembrane region" description="Helical" evidence="1">
    <location>
        <begin position="104"/>
        <end position="128"/>
    </location>
</feature>
<keyword evidence="1" id="KW-0812">Transmembrane</keyword>
<dbReference type="Proteomes" id="UP000279194">
    <property type="component" value="Unassembled WGS sequence"/>
</dbReference>
<protein>
    <submittedName>
        <fullName evidence="2">Gx transporter family protein</fullName>
    </submittedName>
</protein>
<evidence type="ECO:0000313" key="2">
    <source>
        <dbReference type="EMBL" id="RLY05364.1"/>
    </source>
</evidence>
<feature type="transmembrane region" description="Helical" evidence="1">
    <location>
        <begin position="7"/>
        <end position="27"/>
    </location>
</feature>
<dbReference type="InterPro" id="IPR010898">
    <property type="entry name" value="Hpre_diP_synth_I"/>
</dbReference>
<keyword evidence="1" id="KW-0472">Membrane</keyword>
<proteinExistence type="predicted"/>